<organism evidence="3 4">
    <name type="scientific">Mucuna pruriens</name>
    <name type="common">Velvet bean</name>
    <name type="synonym">Dolichos pruriens</name>
    <dbReference type="NCBI Taxonomy" id="157652"/>
    <lineage>
        <taxon>Eukaryota</taxon>
        <taxon>Viridiplantae</taxon>
        <taxon>Streptophyta</taxon>
        <taxon>Embryophyta</taxon>
        <taxon>Tracheophyta</taxon>
        <taxon>Spermatophyta</taxon>
        <taxon>Magnoliopsida</taxon>
        <taxon>eudicotyledons</taxon>
        <taxon>Gunneridae</taxon>
        <taxon>Pentapetalae</taxon>
        <taxon>rosids</taxon>
        <taxon>fabids</taxon>
        <taxon>Fabales</taxon>
        <taxon>Fabaceae</taxon>
        <taxon>Papilionoideae</taxon>
        <taxon>50 kb inversion clade</taxon>
        <taxon>NPAAA clade</taxon>
        <taxon>indigoferoid/millettioid clade</taxon>
        <taxon>Phaseoleae</taxon>
        <taxon>Mucuna</taxon>
    </lineage>
</organism>
<evidence type="ECO:0000313" key="4">
    <source>
        <dbReference type="Proteomes" id="UP000257109"/>
    </source>
</evidence>
<reference evidence="3" key="1">
    <citation type="submission" date="2018-05" db="EMBL/GenBank/DDBJ databases">
        <title>Draft genome of Mucuna pruriens seed.</title>
        <authorList>
            <person name="Nnadi N.E."/>
            <person name="Vos R."/>
            <person name="Hasami M.H."/>
            <person name="Devisetty U.K."/>
            <person name="Aguiy J.C."/>
        </authorList>
    </citation>
    <scope>NUCLEOTIDE SEQUENCE [LARGE SCALE GENOMIC DNA]</scope>
    <source>
        <strain evidence="3">JCA_2017</strain>
    </source>
</reference>
<name>A0A371GJ74_MUCPR</name>
<dbReference type="EMBL" id="QJKJ01005361">
    <property type="protein sequence ID" value="RDX90576.1"/>
    <property type="molecule type" value="Genomic_DNA"/>
</dbReference>
<keyword evidence="4" id="KW-1185">Reference proteome</keyword>
<dbReference type="AlphaFoldDB" id="A0A371GJ74"/>
<evidence type="ECO:0000259" key="1">
    <source>
        <dbReference type="Pfam" id="PF07727"/>
    </source>
</evidence>
<accession>A0A371GJ74</accession>
<dbReference type="InterPro" id="IPR057670">
    <property type="entry name" value="SH3_retrovirus"/>
</dbReference>
<evidence type="ECO:0000313" key="3">
    <source>
        <dbReference type="EMBL" id="RDX90576.1"/>
    </source>
</evidence>
<protein>
    <submittedName>
        <fullName evidence="3">Mitochondrial protein</fullName>
    </submittedName>
</protein>
<proteinExistence type="predicted"/>
<feature type="domain" description="Retroviral polymerase SH3-like" evidence="2">
    <location>
        <begin position="7"/>
        <end position="60"/>
    </location>
</feature>
<dbReference type="InterPro" id="IPR013103">
    <property type="entry name" value="RVT_2"/>
</dbReference>
<sequence>MGLTLTYNNHKLNFRSEQRVFIDYSSHHKGYLSLIHGQYVRIYVSRHVKFDELTFPFLSNPKRNVDGVVHKHKAKLVAKGFHQQEDFHYLETFSPVVKAATNHIVPSLAISRD</sequence>
<dbReference type="Pfam" id="PF25597">
    <property type="entry name" value="SH3_retrovirus"/>
    <property type="match status" value="1"/>
</dbReference>
<dbReference type="OrthoDB" id="1751313at2759"/>
<dbReference type="Pfam" id="PF07727">
    <property type="entry name" value="RVT_2"/>
    <property type="match status" value="1"/>
</dbReference>
<evidence type="ECO:0000259" key="2">
    <source>
        <dbReference type="Pfam" id="PF25597"/>
    </source>
</evidence>
<feature type="non-terminal residue" evidence="3">
    <location>
        <position position="1"/>
    </location>
</feature>
<feature type="domain" description="Reverse transcriptase Ty1/copia-type" evidence="1">
    <location>
        <begin position="65"/>
        <end position="109"/>
    </location>
</feature>
<comment type="caution">
    <text evidence="3">The sequence shown here is derived from an EMBL/GenBank/DDBJ whole genome shotgun (WGS) entry which is preliminary data.</text>
</comment>
<gene>
    <name evidence="3" type="ORF">CR513_27546</name>
</gene>
<dbReference type="Proteomes" id="UP000257109">
    <property type="component" value="Unassembled WGS sequence"/>
</dbReference>